<dbReference type="AlphaFoldDB" id="A0A1G4QEN8"/>
<protein>
    <submittedName>
        <fullName evidence="2">Arylsulfatase A</fullName>
    </submittedName>
</protein>
<name>A0A1G4QEN8_9CAUL</name>
<feature type="signal peptide" evidence="1">
    <location>
        <begin position="1"/>
        <end position="27"/>
    </location>
</feature>
<dbReference type="STRING" id="260084.SAMN02927928_1153"/>
<dbReference type="EMBL" id="FMTS01000001">
    <property type="protein sequence ID" value="SCW42808.1"/>
    <property type="molecule type" value="Genomic_DNA"/>
</dbReference>
<dbReference type="PANTHER" id="PTHR10151">
    <property type="entry name" value="ECTONUCLEOTIDE PYROPHOSPHATASE/PHOSPHODIESTERASE"/>
    <property type="match status" value="1"/>
</dbReference>
<reference evidence="3" key="1">
    <citation type="submission" date="2016-10" db="EMBL/GenBank/DDBJ databases">
        <authorList>
            <person name="Varghese N."/>
            <person name="Submissions S."/>
        </authorList>
    </citation>
    <scope>NUCLEOTIDE SEQUENCE [LARGE SCALE GENOMIC DNA]</scope>
    <source>
        <strain evidence="3">CGMCC 1.3431</strain>
    </source>
</reference>
<sequence length="619" mass="66054">MIKSRRFARNVCLAVLGFIAISSMAHAADKPRNVIIFVADGLRYGIVNHDTAPTLANIQKNGVDFRNSHSLYPTVTTTNASAIATGHGIGDTGEWSNSLRLPALKYEPGAVHFMENDAILKEANGLYDGNNYLNEMSLLALARQNHCQTAAIGKEGPVLIQDISAADGASTIFIDDSTGTRWEKGHPIPVAPEIMQAIKDAGLETEARDRGLNQSPGAYNLPGVQVANIYQQQWFVDVTTKVVLPRFVASGQPFALVYWSRDPDGTQHNTGDSLNKLSPGINGPTSLAAVRNASDNLQALIDKLKELGVYDNTDIFVTADHGFSTIARQSKTSWAVKQSYPDDTVKGFLPEGFLAIDLSRALNLPLIDAYKSPIRLENGEHPHNYSALGGDLDHPDVLAVGSGGSELLYLDPAKAKALAPKIIAALTQQDYVAALFVDDELGPIPGALPMSAVGLRGSALTPRPAIYVGFADYVLPSCLKTWKQPELCSVMINDTNLQQGQGNHGGFTRANTRNFMAAIGPDFKAGYADAAPISNADITPTLAHILGFNLPSKGPLKGRVIDEALVNGPQTIGSTPQVTRSAPAANGFVTILEGQNVGDEHYFDAAGMPGRVVGLKSTK</sequence>
<evidence type="ECO:0000313" key="3">
    <source>
        <dbReference type="Proteomes" id="UP000199150"/>
    </source>
</evidence>
<organism evidence="2 3">
    <name type="scientific">Asticcacaulis taihuensis</name>
    <dbReference type="NCBI Taxonomy" id="260084"/>
    <lineage>
        <taxon>Bacteria</taxon>
        <taxon>Pseudomonadati</taxon>
        <taxon>Pseudomonadota</taxon>
        <taxon>Alphaproteobacteria</taxon>
        <taxon>Caulobacterales</taxon>
        <taxon>Caulobacteraceae</taxon>
        <taxon>Asticcacaulis</taxon>
    </lineage>
</organism>
<dbReference type="GO" id="GO:0016787">
    <property type="term" value="F:hydrolase activity"/>
    <property type="evidence" value="ECO:0007669"/>
    <property type="project" value="UniProtKB-ARBA"/>
</dbReference>
<evidence type="ECO:0000313" key="2">
    <source>
        <dbReference type="EMBL" id="SCW42808.1"/>
    </source>
</evidence>
<dbReference type="InterPro" id="IPR002591">
    <property type="entry name" value="Phosphodiest/P_Trfase"/>
</dbReference>
<dbReference type="Proteomes" id="UP000199150">
    <property type="component" value="Unassembled WGS sequence"/>
</dbReference>
<keyword evidence="1" id="KW-0732">Signal</keyword>
<feature type="chain" id="PRO_5011648618" evidence="1">
    <location>
        <begin position="28"/>
        <end position="619"/>
    </location>
</feature>
<dbReference type="PANTHER" id="PTHR10151:SF120">
    <property type="entry name" value="BIS(5'-ADENOSYL)-TRIPHOSPHATASE"/>
    <property type="match status" value="1"/>
</dbReference>
<dbReference type="Gene3D" id="3.40.720.10">
    <property type="entry name" value="Alkaline Phosphatase, subunit A"/>
    <property type="match status" value="2"/>
</dbReference>
<dbReference type="Pfam" id="PF01663">
    <property type="entry name" value="Phosphodiest"/>
    <property type="match status" value="1"/>
</dbReference>
<accession>A0A1G4QEN8</accession>
<gene>
    <name evidence="2" type="ORF">SAMN02927928_1153</name>
</gene>
<dbReference type="SUPFAM" id="SSF53649">
    <property type="entry name" value="Alkaline phosphatase-like"/>
    <property type="match status" value="1"/>
</dbReference>
<proteinExistence type="predicted"/>
<evidence type="ECO:0000256" key="1">
    <source>
        <dbReference type="SAM" id="SignalP"/>
    </source>
</evidence>
<keyword evidence="3" id="KW-1185">Reference proteome</keyword>
<dbReference type="RefSeq" id="WP_170828203.1">
    <property type="nucleotide sequence ID" value="NZ_CBCRYE010000001.1"/>
</dbReference>
<dbReference type="InterPro" id="IPR017850">
    <property type="entry name" value="Alkaline_phosphatase_core_sf"/>
</dbReference>